<evidence type="ECO:0000256" key="3">
    <source>
        <dbReference type="ARBA" id="ARBA00023015"/>
    </source>
</evidence>
<feature type="domain" description="Sigma-54 factor interaction" evidence="6">
    <location>
        <begin position="336"/>
        <end position="561"/>
    </location>
</feature>
<dbReference type="CDD" id="cd00009">
    <property type="entry name" value="AAA"/>
    <property type="match status" value="1"/>
</dbReference>
<dbReference type="InterPro" id="IPR036390">
    <property type="entry name" value="WH_DNA-bd_sf"/>
</dbReference>
<dbReference type="EMBL" id="LKET01000068">
    <property type="protein sequence ID" value="KPU42334.1"/>
    <property type="molecule type" value="Genomic_DNA"/>
</dbReference>
<dbReference type="GO" id="GO:0003677">
    <property type="term" value="F:DNA binding"/>
    <property type="evidence" value="ECO:0007669"/>
    <property type="project" value="UniProtKB-KW"/>
</dbReference>
<gene>
    <name evidence="7" type="primary">glnG</name>
    <name evidence="7" type="ORF">OXPF_41190</name>
</gene>
<dbReference type="PROSITE" id="PS50045">
    <property type="entry name" value="SIGMA54_INTERACT_4"/>
    <property type="match status" value="1"/>
</dbReference>
<dbReference type="InterPro" id="IPR058031">
    <property type="entry name" value="AAA_lid_NorR"/>
</dbReference>
<reference evidence="7 8" key="1">
    <citation type="submission" date="2015-09" db="EMBL/GenBank/DDBJ databases">
        <title>Genome sequence of Oxobacter pfennigii DSM 3222.</title>
        <authorList>
            <person name="Poehlein A."/>
            <person name="Bengelsdorf F.R."/>
            <person name="Schiel-Bengelsdorf B."/>
            <person name="Duerre P."/>
            <person name="Daniel R."/>
        </authorList>
    </citation>
    <scope>NUCLEOTIDE SEQUENCE [LARGE SCALE GENOMIC DNA]</scope>
    <source>
        <strain evidence="7 8">DSM 3222</strain>
    </source>
</reference>
<evidence type="ECO:0000256" key="4">
    <source>
        <dbReference type="ARBA" id="ARBA00023125"/>
    </source>
</evidence>
<keyword evidence="4" id="KW-0238">DNA-binding</keyword>
<sequence>MSNSRIAIVSADERISRNYKNQLEGLFDKEMEIILLKLEEDPEKFLGFDLILAASTAIFDEVKKKAPLNAKIINVIRNINTLELHKVFNIESGNTALVVSNYLFAAIETVELLTEVGLNHIKYIPYCPDIVIEQSVMDTVDLAITAGAVDFVPPQVKRVVDLGIKVIDISTIMEIIISLGLPFERVNLFSVRYMKEFIALNSRISDLKSKLVAVLDASSNGIMALDEEGNLTFKNNNIEKYLPCGKVINEGDNIYKYIKNRQMIDFIKRYDSRESEIFKIDNKDIMVNKNYLKSGDKINGAVLSFSHVSEIQDMEKEIRRKLNTKGNVAKYDFADIIGLSKNIKTVTDMAKKAAKTNLSVLLLGENGTGKELYAQAMHKNSLRKEGPFVAVNFAALPESLIESELFGYEEGAFTGAKKGGKPGLFELAHMGTIFLDEIGDAPLSLQARLLRVIQEKEVLRVGGISPIPVDVRIIAATNSNLKRLIHDNLFRRDLYYRINTITIRIPPLRERKEDIPSIIRYYMNMYNSDKIFTDRAINKLLEHNWPGNVRELENMINYVVKIVDGAIVDIDDLPVDIYEDYEEANKVQQERQNEADDVSINKGDVRMYSLILNELENAEKSYVRASRTYIVERLAQKDIPITDNILRRILKELEELGLISIGSTKQGTRITPKGKTSLRKMIGILNDDETD</sequence>
<proteinExistence type="predicted"/>
<keyword evidence="8" id="KW-1185">Reference proteome</keyword>
<dbReference type="SUPFAM" id="SSF46785">
    <property type="entry name" value="Winged helix' DNA-binding domain"/>
    <property type="match status" value="1"/>
</dbReference>
<dbReference type="PANTHER" id="PTHR32071:SF57">
    <property type="entry name" value="C4-DICARBOXYLATE TRANSPORT TRANSCRIPTIONAL REGULATORY PROTEIN DCTD"/>
    <property type="match status" value="1"/>
</dbReference>
<keyword evidence="1" id="KW-0547">Nucleotide-binding</keyword>
<dbReference type="Gene3D" id="3.40.50.300">
    <property type="entry name" value="P-loop containing nucleotide triphosphate hydrolases"/>
    <property type="match status" value="1"/>
</dbReference>
<evidence type="ECO:0000256" key="1">
    <source>
        <dbReference type="ARBA" id="ARBA00022741"/>
    </source>
</evidence>
<dbReference type="AlphaFoldDB" id="A0A0P8W3Z7"/>
<keyword evidence="2" id="KW-0067">ATP-binding</keyword>
<keyword evidence="3" id="KW-0805">Transcription regulation</keyword>
<accession>A0A0P8W3Z7</accession>
<dbReference type="GO" id="GO:0005524">
    <property type="term" value="F:ATP binding"/>
    <property type="evidence" value="ECO:0007669"/>
    <property type="project" value="UniProtKB-KW"/>
</dbReference>
<evidence type="ECO:0000256" key="2">
    <source>
        <dbReference type="ARBA" id="ARBA00022840"/>
    </source>
</evidence>
<dbReference type="GO" id="GO:0006355">
    <property type="term" value="P:regulation of DNA-templated transcription"/>
    <property type="evidence" value="ECO:0007669"/>
    <property type="project" value="InterPro"/>
</dbReference>
<dbReference type="Gene3D" id="3.30.450.20">
    <property type="entry name" value="PAS domain"/>
    <property type="match status" value="1"/>
</dbReference>
<dbReference type="Gene3D" id="1.10.8.60">
    <property type="match status" value="1"/>
</dbReference>
<organism evidence="7 8">
    <name type="scientific">Oxobacter pfennigii</name>
    <dbReference type="NCBI Taxonomy" id="36849"/>
    <lineage>
        <taxon>Bacteria</taxon>
        <taxon>Bacillati</taxon>
        <taxon>Bacillota</taxon>
        <taxon>Clostridia</taxon>
        <taxon>Eubacteriales</taxon>
        <taxon>Clostridiaceae</taxon>
        <taxon>Oxobacter</taxon>
    </lineage>
</organism>
<dbReference type="PANTHER" id="PTHR32071">
    <property type="entry name" value="TRANSCRIPTIONAL REGULATORY PROTEIN"/>
    <property type="match status" value="1"/>
</dbReference>
<dbReference type="STRING" id="36849.OXPF_41190"/>
<dbReference type="Proteomes" id="UP000050326">
    <property type="component" value="Unassembled WGS sequence"/>
</dbReference>
<dbReference type="InterPro" id="IPR027417">
    <property type="entry name" value="P-loop_NTPase"/>
</dbReference>
<evidence type="ECO:0000313" key="7">
    <source>
        <dbReference type="EMBL" id="KPU42334.1"/>
    </source>
</evidence>
<dbReference type="PROSITE" id="PS00688">
    <property type="entry name" value="SIGMA54_INTERACT_3"/>
    <property type="match status" value="1"/>
</dbReference>
<dbReference type="Pfam" id="PF00158">
    <property type="entry name" value="Sigma54_activat"/>
    <property type="match status" value="1"/>
</dbReference>
<dbReference type="InterPro" id="IPR002078">
    <property type="entry name" value="Sigma_54_int"/>
</dbReference>
<name>A0A0P8W3Z7_9CLOT</name>
<dbReference type="OrthoDB" id="9803970at2"/>
<evidence type="ECO:0000313" key="8">
    <source>
        <dbReference type="Proteomes" id="UP000050326"/>
    </source>
</evidence>
<dbReference type="Gene3D" id="1.10.10.10">
    <property type="entry name" value="Winged helix-like DNA-binding domain superfamily/Winged helix DNA-binding domain"/>
    <property type="match status" value="1"/>
</dbReference>
<dbReference type="Pfam" id="PF25601">
    <property type="entry name" value="AAA_lid_14"/>
    <property type="match status" value="1"/>
</dbReference>
<comment type="caution">
    <text evidence="7">The sequence shown here is derived from an EMBL/GenBank/DDBJ whole genome shotgun (WGS) entry which is preliminary data.</text>
</comment>
<evidence type="ECO:0000256" key="5">
    <source>
        <dbReference type="ARBA" id="ARBA00023163"/>
    </source>
</evidence>
<dbReference type="RefSeq" id="WP_054877058.1">
    <property type="nucleotide sequence ID" value="NZ_LKET01000068.1"/>
</dbReference>
<protein>
    <submittedName>
        <fullName evidence="7">Nitrogen regulation protein NR(I)</fullName>
    </submittedName>
</protein>
<dbReference type="FunFam" id="3.40.50.300:FF:000006">
    <property type="entry name" value="DNA-binding transcriptional regulator NtrC"/>
    <property type="match status" value="1"/>
</dbReference>
<evidence type="ECO:0000259" key="6">
    <source>
        <dbReference type="PROSITE" id="PS50045"/>
    </source>
</evidence>
<keyword evidence="5" id="KW-0804">Transcription</keyword>
<dbReference type="SUPFAM" id="SSF52540">
    <property type="entry name" value="P-loop containing nucleoside triphosphate hydrolases"/>
    <property type="match status" value="1"/>
</dbReference>
<dbReference type="InterPro" id="IPR025944">
    <property type="entry name" value="Sigma_54_int_dom_CS"/>
</dbReference>
<dbReference type="InterPro" id="IPR003593">
    <property type="entry name" value="AAA+_ATPase"/>
</dbReference>
<dbReference type="SMART" id="SM00382">
    <property type="entry name" value="AAA"/>
    <property type="match status" value="1"/>
</dbReference>
<dbReference type="InterPro" id="IPR036388">
    <property type="entry name" value="WH-like_DNA-bd_sf"/>
</dbReference>